<dbReference type="Pfam" id="PF00291">
    <property type="entry name" value="PALP"/>
    <property type="match status" value="1"/>
</dbReference>
<comment type="cofactor">
    <cofactor evidence="1">
        <name>pyridoxal 5'-phosphate</name>
        <dbReference type="ChEBI" id="CHEBI:597326"/>
    </cofactor>
</comment>
<comment type="caution">
    <text evidence="4">The sequence shown here is derived from an EMBL/GenBank/DDBJ whole genome shotgun (WGS) entry which is preliminary data.</text>
</comment>
<organism evidence="4 5">
    <name type="scientific">Virgisporangium aurantiacum</name>
    <dbReference type="NCBI Taxonomy" id="175570"/>
    <lineage>
        <taxon>Bacteria</taxon>
        <taxon>Bacillati</taxon>
        <taxon>Actinomycetota</taxon>
        <taxon>Actinomycetes</taxon>
        <taxon>Micromonosporales</taxon>
        <taxon>Micromonosporaceae</taxon>
        <taxon>Virgisporangium</taxon>
    </lineage>
</organism>
<dbReference type="SUPFAM" id="SSF53686">
    <property type="entry name" value="Tryptophan synthase beta subunit-like PLP-dependent enzymes"/>
    <property type="match status" value="1"/>
</dbReference>
<dbReference type="InterPro" id="IPR036052">
    <property type="entry name" value="TrpB-like_PALP_sf"/>
</dbReference>
<evidence type="ECO:0000259" key="3">
    <source>
        <dbReference type="Pfam" id="PF00291"/>
    </source>
</evidence>
<name>A0A8J3Z3X9_9ACTN</name>
<gene>
    <name evidence="4" type="ORF">Vau01_023320</name>
</gene>
<dbReference type="CDD" id="cd01561">
    <property type="entry name" value="CBS_like"/>
    <property type="match status" value="1"/>
</dbReference>
<feature type="domain" description="Tryptophan synthase beta chain-like PALP" evidence="3">
    <location>
        <begin position="34"/>
        <end position="283"/>
    </location>
</feature>
<dbReference type="GO" id="GO:1901605">
    <property type="term" value="P:alpha-amino acid metabolic process"/>
    <property type="evidence" value="ECO:0007669"/>
    <property type="project" value="UniProtKB-ARBA"/>
</dbReference>
<keyword evidence="2" id="KW-0663">Pyridoxal phosphate</keyword>
<evidence type="ECO:0000256" key="1">
    <source>
        <dbReference type="ARBA" id="ARBA00001933"/>
    </source>
</evidence>
<reference evidence="4" key="1">
    <citation type="submission" date="2021-01" db="EMBL/GenBank/DDBJ databases">
        <title>Whole genome shotgun sequence of Virgisporangium aurantiacum NBRC 16421.</title>
        <authorList>
            <person name="Komaki H."/>
            <person name="Tamura T."/>
        </authorList>
    </citation>
    <scope>NUCLEOTIDE SEQUENCE</scope>
    <source>
        <strain evidence="4">NBRC 16421</strain>
    </source>
</reference>
<accession>A0A8J3Z3X9</accession>
<sequence>MSVGAFDEITEAQLLPRVVRLTPNLYGAAFTLMKLVPARYILRRAMASGELGPATTIVETTSGTFGLALAMQAALLRRRFTLVTDPVIDANLRRRLTDLGARVVVCERPAETGGYQEARLRRLAAIRAADPDTFCPEQYANPDNPAAYAVVAEHLRATVGAVDCVVGPVGSGGSMCGTVRALRSHDPSVRAIGVDAHRSVLFGPPDGHRELRGLGNSLMPANLDHTVFDEVHWCTAAEAYAATRRLHRSHALFQGPTSGAAYLAARWWADRNPQARCVVLLPDEGYRYQATVYDDDWLVHNGHTGTVSADGPAVVAAPPADGDRWTRLDWNRRTYAEVVGSAPPTRGPELEPAR</sequence>
<protein>
    <submittedName>
        <fullName evidence="4">Cystathionine beta-synthase</fullName>
    </submittedName>
</protein>
<evidence type="ECO:0000256" key="2">
    <source>
        <dbReference type="ARBA" id="ARBA00022898"/>
    </source>
</evidence>
<dbReference type="Gene3D" id="3.40.50.1100">
    <property type="match status" value="2"/>
</dbReference>
<dbReference type="AlphaFoldDB" id="A0A8J3Z3X9"/>
<dbReference type="Proteomes" id="UP000612585">
    <property type="component" value="Unassembled WGS sequence"/>
</dbReference>
<dbReference type="PANTHER" id="PTHR10314">
    <property type="entry name" value="CYSTATHIONINE BETA-SYNTHASE"/>
    <property type="match status" value="1"/>
</dbReference>
<dbReference type="InterPro" id="IPR001926">
    <property type="entry name" value="TrpB-like_PALP"/>
</dbReference>
<evidence type="ECO:0000313" key="5">
    <source>
        <dbReference type="Proteomes" id="UP000612585"/>
    </source>
</evidence>
<dbReference type="InterPro" id="IPR050214">
    <property type="entry name" value="Cys_Synth/Cystath_Beta-Synth"/>
</dbReference>
<keyword evidence="5" id="KW-1185">Reference proteome</keyword>
<proteinExistence type="predicted"/>
<evidence type="ECO:0000313" key="4">
    <source>
        <dbReference type="EMBL" id="GIJ54816.1"/>
    </source>
</evidence>
<dbReference type="EMBL" id="BOPG01000012">
    <property type="protein sequence ID" value="GIJ54816.1"/>
    <property type="molecule type" value="Genomic_DNA"/>
</dbReference>
<dbReference type="RefSeq" id="WP_203990491.1">
    <property type="nucleotide sequence ID" value="NZ_BOPG01000012.1"/>
</dbReference>